<dbReference type="Pfam" id="PF07237">
    <property type="entry name" value="DUF1428"/>
    <property type="match status" value="1"/>
</dbReference>
<dbReference type="EMBL" id="BMEL01000003">
    <property type="protein sequence ID" value="GGF24872.1"/>
    <property type="molecule type" value="Genomic_DNA"/>
</dbReference>
<comment type="caution">
    <text evidence="1">The sequence shown here is derived from an EMBL/GenBank/DDBJ whole genome shotgun (WGS) entry which is preliminary data.</text>
</comment>
<dbReference type="InterPro" id="IPR009874">
    <property type="entry name" value="DUF1428"/>
</dbReference>
<accession>A0A917EWE4</accession>
<evidence type="ECO:0000313" key="2">
    <source>
        <dbReference type="Proteomes" id="UP000660110"/>
    </source>
</evidence>
<name>A0A917EWE4_HALAA</name>
<dbReference type="Proteomes" id="UP000660110">
    <property type="component" value="Unassembled WGS sequence"/>
</dbReference>
<dbReference type="InterPro" id="IPR011008">
    <property type="entry name" value="Dimeric_a/b-barrel"/>
</dbReference>
<organism evidence="1 2">
    <name type="scientific">Halobacillus andaensis</name>
    <dbReference type="NCBI Taxonomy" id="1176239"/>
    <lineage>
        <taxon>Bacteria</taxon>
        <taxon>Bacillati</taxon>
        <taxon>Bacillota</taxon>
        <taxon>Bacilli</taxon>
        <taxon>Bacillales</taxon>
        <taxon>Bacillaceae</taxon>
        <taxon>Halobacillus</taxon>
    </lineage>
</organism>
<evidence type="ECO:0000313" key="1">
    <source>
        <dbReference type="EMBL" id="GGF24872.1"/>
    </source>
</evidence>
<dbReference type="Gene3D" id="3.30.70.100">
    <property type="match status" value="1"/>
</dbReference>
<gene>
    <name evidence="1" type="ORF">GCM10010954_24750</name>
</gene>
<protein>
    <submittedName>
        <fullName evidence="1">Uncharacterized protein</fullName>
    </submittedName>
</protein>
<reference evidence="1" key="1">
    <citation type="journal article" date="2014" name="Int. J. Syst. Evol. Microbiol.">
        <title>Complete genome sequence of Corynebacterium casei LMG S-19264T (=DSM 44701T), isolated from a smear-ripened cheese.</title>
        <authorList>
            <consortium name="US DOE Joint Genome Institute (JGI-PGF)"/>
            <person name="Walter F."/>
            <person name="Albersmeier A."/>
            <person name="Kalinowski J."/>
            <person name="Ruckert C."/>
        </authorList>
    </citation>
    <scope>NUCLEOTIDE SEQUENCE</scope>
    <source>
        <strain evidence="1">CGMCC 1.12153</strain>
    </source>
</reference>
<keyword evidence="2" id="KW-1185">Reference proteome</keyword>
<proteinExistence type="predicted"/>
<reference evidence="1" key="2">
    <citation type="submission" date="2020-09" db="EMBL/GenBank/DDBJ databases">
        <authorList>
            <person name="Sun Q."/>
            <person name="Zhou Y."/>
        </authorList>
    </citation>
    <scope>NUCLEOTIDE SEQUENCE</scope>
    <source>
        <strain evidence="1">CGMCC 1.12153</strain>
    </source>
</reference>
<sequence length="121" mass="14221">MTIFVSLYIFRVHKDHVPRFVKLIEEVKPLILSYEARPFLFEEDVLTGKQGSMGLLNLFELKDDEVVYLGKIEFDSKAHYEETMKKIQQNEGMNHFYEQLRKVVDFPSLITSTFQDAEAEV</sequence>
<dbReference type="SUPFAM" id="SSF54909">
    <property type="entry name" value="Dimeric alpha+beta barrel"/>
    <property type="match status" value="1"/>
</dbReference>
<dbReference type="AlphaFoldDB" id="A0A917EWE4"/>